<proteinExistence type="predicted"/>
<dbReference type="EMBL" id="LT629704">
    <property type="protein sequence ID" value="SDN16830.1"/>
    <property type="molecule type" value="Genomic_DNA"/>
</dbReference>
<gene>
    <name evidence="2" type="ORF">PSAN_34720</name>
    <name evidence="3" type="ORF">SAMN04490179_2899</name>
</gene>
<keyword evidence="5" id="KW-1185">Reference proteome</keyword>
<feature type="region of interest" description="Disordered" evidence="1">
    <location>
        <begin position="21"/>
        <end position="48"/>
    </location>
</feature>
<evidence type="ECO:0000313" key="2">
    <source>
        <dbReference type="EMBL" id="KAF2411036.1"/>
    </source>
</evidence>
<evidence type="ECO:0000256" key="1">
    <source>
        <dbReference type="SAM" id="MobiDB-lite"/>
    </source>
</evidence>
<reference evidence="2 5" key="1">
    <citation type="submission" date="2015-01" db="EMBL/GenBank/DDBJ databases">
        <title>Genome Sequence of Pseudomonas antarctica CMS 35.</title>
        <authorList>
            <person name="Voget S."/>
            <person name="Chow J."/>
            <person name="Daniel R."/>
            <person name="Streit W."/>
        </authorList>
    </citation>
    <scope>NUCLEOTIDE SEQUENCE [LARGE SCALE GENOMIC DNA]</scope>
    <source>
        <strain evidence="2 5">CMS 35</strain>
    </source>
</reference>
<feature type="compositionally biased region" description="Pro residues" evidence="1">
    <location>
        <begin position="391"/>
        <end position="401"/>
    </location>
</feature>
<sequence>MSLSVNNPSFVKVDASAFDRSAGSSSMSSESANAHAPGASVSNTPLRIDNSRFSPNEVMIPGAALAKLFDMLEQIFKTIREMVAGKDLMPAGLPDLGKSPEGTPQERNLPANAEAGKPLRDLGNKLPAKPDAGRQANLRGAGRLLGESDPVKPLGMQDLSKLLGKPEAGKPVNLQGADGLQVKTDAGKQLDFPDAGKLPTTRDVPQPPVKPQLSELPVVNHDVRQKSLTVSYPTTTKPDGTVTSDAKANINVHVNVNCHCPDTRVSPLGGLKPRLATDFVSIPDALAQPDAKIDVTPKAEDKAKADHHHEVTQTVKRLVERELQPGETPKAKDEAKAAHHHEVTQTVKRLVERELQPGETPKAEDEAKADHHHEVTQTVKREVKQDLQPGAPRPVPEPPVLPLTSPGPAEDYFEQGDWRFNTPSVFRS</sequence>
<evidence type="ECO:0000313" key="5">
    <source>
        <dbReference type="Proteomes" id="UP000748067"/>
    </source>
</evidence>
<dbReference type="Proteomes" id="UP000182470">
    <property type="component" value="Chromosome I"/>
</dbReference>
<feature type="compositionally biased region" description="Low complexity" evidence="1">
    <location>
        <begin position="21"/>
        <end position="36"/>
    </location>
</feature>
<evidence type="ECO:0000313" key="3">
    <source>
        <dbReference type="EMBL" id="SDN16830.1"/>
    </source>
</evidence>
<dbReference type="RefSeq" id="WP_156795337.1">
    <property type="nucleotide sequence ID" value="NZ_LT629704.1"/>
</dbReference>
<dbReference type="EMBL" id="JXDI01000001">
    <property type="protein sequence ID" value="KAF2411036.1"/>
    <property type="molecule type" value="Genomic_DNA"/>
</dbReference>
<protein>
    <submittedName>
        <fullName evidence="3">Uncharacterized protein</fullName>
    </submittedName>
</protein>
<feature type="region of interest" description="Disordered" evidence="1">
    <location>
        <begin position="321"/>
        <end position="428"/>
    </location>
</feature>
<feature type="region of interest" description="Disordered" evidence="1">
    <location>
        <begin position="189"/>
        <end position="213"/>
    </location>
</feature>
<dbReference type="OrthoDB" id="7033130at2"/>
<feature type="region of interest" description="Disordered" evidence="1">
    <location>
        <begin position="93"/>
        <end position="152"/>
    </location>
</feature>
<reference evidence="3 4" key="2">
    <citation type="submission" date="2016-10" db="EMBL/GenBank/DDBJ databases">
        <authorList>
            <person name="de Groot N.N."/>
        </authorList>
    </citation>
    <scope>NUCLEOTIDE SEQUENCE [LARGE SCALE GENOMIC DNA]</scope>
    <source>
        <strain evidence="3 4">BS2772</strain>
    </source>
</reference>
<dbReference type="AlphaFoldDB" id="A0A1G9Z6F3"/>
<evidence type="ECO:0000313" key="4">
    <source>
        <dbReference type="Proteomes" id="UP000182470"/>
    </source>
</evidence>
<accession>A0A1G9Z6F3</accession>
<name>A0A1G9Z6F3_9PSED</name>
<feature type="compositionally biased region" description="Basic and acidic residues" evidence="1">
    <location>
        <begin position="321"/>
        <end position="385"/>
    </location>
</feature>
<dbReference type="Proteomes" id="UP000748067">
    <property type="component" value="Unassembled WGS sequence"/>
</dbReference>
<organism evidence="3 4">
    <name type="scientific">Pseudomonas antarctica</name>
    <dbReference type="NCBI Taxonomy" id="219572"/>
    <lineage>
        <taxon>Bacteria</taxon>
        <taxon>Pseudomonadati</taxon>
        <taxon>Pseudomonadota</taxon>
        <taxon>Gammaproteobacteria</taxon>
        <taxon>Pseudomonadales</taxon>
        <taxon>Pseudomonadaceae</taxon>
        <taxon>Pseudomonas</taxon>
    </lineage>
</organism>